<feature type="domain" description="IspG TIM-barrel" evidence="8">
    <location>
        <begin position="54"/>
        <end position="291"/>
    </location>
</feature>
<dbReference type="InterPro" id="IPR011005">
    <property type="entry name" value="Dihydropteroate_synth-like_sf"/>
</dbReference>
<feature type="domain" description="IspG C-terminal" evidence="9">
    <location>
        <begin position="305"/>
        <end position="387"/>
    </location>
</feature>
<reference evidence="10" key="1">
    <citation type="submission" date="2020-07" db="EMBL/GenBank/DDBJ databases">
        <title>Huge and variable diversity of episymbiotic CPR bacteria and DPANN archaea in groundwater ecosystems.</title>
        <authorList>
            <person name="He C.Y."/>
            <person name="Keren R."/>
            <person name="Whittaker M."/>
            <person name="Farag I.F."/>
            <person name="Doudna J."/>
            <person name="Cate J.H.D."/>
            <person name="Banfield J.F."/>
        </authorList>
    </citation>
    <scope>NUCLEOTIDE SEQUENCE</scope>
    <source>
        <strain evidence="10">NC_groundwater_1370_Ag_S-0.2um_69_93</strain>
    </source>
</reference>
<evidence type="ECO:0000256" key="6">
    <source>
        <dbReference type="ARBA" id="ARBA00023014"/>
    </source>
</evidence>
<dbReference type="EC" id="1.17.7.1" evidence="10"/>
<dbReference type="Gene3D" id="3.30.413.10">
    <property type="entry name" value="Sulfite Reductase Hemoprotein, domain 1"/>
    <property type="match status" value="1"/>
</dbReference>
<evidence type="ECO:0000259" key="9">
    <source>
        <dbReference type="Pfam" id="PF26540"/>
    </source>
</evidence>
<dbReference type="GO" id="GO:0046429">
    <property type="term" value="F:4-hydroxy-3-methylbut-2-en-1-yl diphosphate synthase activity (ferredoxin)"/>
    <property type="evidence" value="ECO:0007669"/>
    <property type="project" value="UniProtKB-EC"/>
</dbReference>
<dbReference type="InterPro" id="IPR058578">
    <property type="entry name" value="IspG_TIM"/>
</dbReference>
<keyword evidence="3" id="KW-0479">Metal-binding</keyword>
<dbReference type="AlphaFoldDB" id="A0A932ZUB7"/>
<evidence type="ECO:0000256" key="5">
    <source>
        <dbReference type="ARBA" id="ARBA00023004"/>
    </source>
</evidence>
<dbReference type="NCBIfam" id="TIGR00612">
    <property type="entry name" value="ispG_gcpE"/>
    <property type="match status" value="1"/>
</dbReference>
<evidence type="ECO:0000256" key="4">
    <source>
        <dbReference type="ARBA" id="ARBA00023002"/>
    </source>
</evidence>
<dbReference type="GO" id="GO:0005506">
    <property type="term" value="F:iron ion binding"/>
    <property type="evidence" value="ECO:0007669"/>
    <property type="project" value="InterPro"/>
</dbReference>
<keyword evidence="5" id="KW-0408">Iron</keyword>
<dbReference type="GO" id="GO:0016114">
    <property type="term" value="P:terpenoid biosynthetic process"/>
    <property type="evidence" value="ECO:0007669"/>
    <property type="project" value="InterPro"/>
</dbReference>
<keyword evidence="7" id="KW-0414">Isoprene biosynthesis</keyword>
<sequence length="388" mass="41662">MFEPFTDQSLFVSSPSAPAAGGGALPLWNPPPEEALPCADPHLFPLKRRRSLLVRVGGVKIGGGAPVAVQSMCNTYTWDVEATLAQIGRLQEAGCEIVRVAVPDERSAQGLKEIRKRTDAPLVADIHFDHRLALLAAEAGVDCLRINPGNINGEERVSEVVAAAKDRGIPIRVGVNAGSLEKHLLDRFGGATAEAMVESGLRHVAMLERRGFYDTKISLKASDVTRTVQAYRLMARRVEYPLHLGITESGSLQTGSVKSSVGLGILLSEGIGDTVRVSLAADPVEEVRVAYEILKSLRLRQRGVNVVACPSCGRVQIDVDKLTLEVEKELAHITAPITVAVMGCEVNGPGEAREADIGVAGGHRRALIFMKGEKKGLVDYAQIKRHLV</sequence>
<protein>
    <submittedName>
        <fullName evidence="10">Flavodoxin-dependent (E)-4-hydroxy-3-methylbut-2-enyl-diphosphate synthase</fullName>
        <ecNumber evidence="10">1.17.7.1</ecNumber>
    </submittedName>
</protein>
<dbReference type="PANTHER" id="PTHR30454:SF0">
    <property type="entry name" value="4-HYDROXY-3-METHYLBUT-2-EN-1-YL DIPHOSPHATE SYNTHASE (FERREDOXIN), CHLOROPLASTIC"/>
    <property type="match status" value="1"/>
</dbReference>
<dbReference type="EMBL" id="JACQRX010000189">
    <property type="protein sequence ID" value="MBI4251655.1"/>
    <property type="molecule type" value="Genomic_DNA"/>
</dbReference>
<evidence type="ECO:0000259" key="8">
    <source>
        <dbReference type="Pfam" id="PF04551"/>
    </source>
</evidence>
<dbReference type="FunFam" id="3.20.20.20:FF:000001">
    <property type="entry name" value="4-hydroxy-3-methylbut-2-en-1-yl diphosphate synthase (flavodoxin)"/>
    <property type="match status" value="1"/>
</dbReference>
<accession>A0A932ZUB7</accession>
<dbReference type="Gene3D" id="3.20.20.20">
    <property type="entry name" value="Dihydropteroate synthase-like"/>
    <property type="match status" value="1"/>
</dbReference>
<gene>
    <name evidence="10" type="primary">ispG</name>
    <name evidence="10" type="synonym">gcpE</name>
    <name evidence="10" type="ORF">HY618_04265</name>
</gene>
<dbReference type="NCBIfam" id="NF001540">
    <property type="entry name" value="PRK00366.1"/>
    <property type="match status" value="1"/>
</dbReference>
<keyword evidence="4 10" id="KW-0560">Oxidoreductase</keyword>
<proteinExistence type="inferred from homology"/>
<dbReference type="InterPro" id="IPR058579">
    <property type="entry name" value="IspG_C"/>
</dbReference>
<comment type="cofactor">
    <cofactor evidence="1">
        <name>[4Fe-4S] cluster</name>
        <dbReference type="ChEBI" id="CHEBI:49883"/>
    </cofactor>
</comment>
<dbReference type="GO" id="GO:0051539">
    <property type="term" value="F:4 iron, 4 sulfur cluster binding"/>
    <property type="evidence" value="ECO:0007669"/>
    <property type="project" value="UniProtKB-KW"/>
</dbReference>
<dbReference type="GO" id="GO:0019288">
    <property type="term" value="P:isopentenyl diphosphate biosynthetic process, methylerythritol 4-phosphate pathway"/>
    <property type="evidence" value="ECO:0007669"/>
    <property type="project" value="TreeGrafter"/>
</dbReference>
<feature type="non-terminal residue" evidence="10">
    <location>
        <position position="388"/>
    </location>
</feature>
<evidence type="ECO:0000313" key="10">
    <source>
        <dbReference type="EMBL" id="MBI4251655.1"/>
    </source>
</evidence>
<dbReference type="HAMAP" id="MF_00159">
    <property type="entry name" value="IspG"/>
    <property type="match status" value="1"/>
</dbReference>
<keyword evidence="2" id="KW-0004">4Fe-4S</keyword>
<evidence type="ECO:0000256" key="7">
    <source>
        <dbReference type="ARBA" id="ARBA00023229"/>
    </source>
</evidence>
<dbReference type="InterPro" id="IPR016425">
    <property type="entry name" value="IspG_bac"/>
</dbReference>
<dbReference type="Proteomes" id="UP000752292">
    <property type="component" value="Unassembled WGS sequence"/>
</dbReference>
<name>A0A932ZUB7_UNCTE</name>
<dbReference type="PIRSF" id="PIRSF004640">
    <property type="entry name" value="IspG"/>
    <property type="match status" value="1"/>
</dbReference>
<keyword evidence="6" id="KW-0411">Iron-sulfur</keyword>
<evidence type="ECO:0000256" key="2">
    <source>
        <dbReference type="ARBA" id="ARBA00022485"/>
    </source>
</evidence>
<dbReference type="SUPFAM" id="SSF51717">
    <property type="entry name" value="Dihydropteroate synthetase-like"/>
    <property type="match status" value="1"/>
</dbReference>
<dbReference type="PANTHER" id="PTHR30454">
    <property type="entry name" value="4-HYDROXY-3-METHYLBUT-2-EN-1-YL DIPHOSPHATE SYNTHASE"/>
    <property type="match status" value="1"/>
</dbReference>
<comment type="caution">
    <text evidence="10">The sequence shown here is derived from an EMBL/GenBank/DDBJ whole genome shotgun (WGS) entry which is preliminary data.</text>
</comment>
<dbReference type="InterPro" id="IPR045854">
    <property type="entry name" value="NO2/SO3_Rdtase_4Fe4S_sf"/>
</dbReference>
<dbReference type="InterPro" id="IPR004588">
    <property type="entry name" value="IspG_bac-typ"/>
</dbReference>
<evidence type="ECO:0000313" key="11">
    <source>
        <dbReference type="Proteomes" id="UP000752292"/>
    </source>
</evidence>
<organism evidence="10 11">
    <name type="scientific">Tectimicrobiota bacterium</name>
    <dbReference type="NCBI Taxonomy" id="2528274"/>
    <lineage>
        <taxon>Bacteria</taxon>
        <taxon>Pseudomonadati</taxon>
        <taxon>Nitrospinota/Tectimicrobiota group</taxon>
        <taxon>Candidatus Tectimicrobiota</taxon>
    </lineage>
</organism>
<evidence type="ECO:0000256" key="1">
    <source>
        <dbReference type="ARBA" id="ARBA00001966"/>
    </source>
</evidence>
<dbReference type="Pfam" id="PF26540">
    <property type="entry name" value="GcpE_C"/>
    <property type="match status" value="1"/>
</dbReference>
<evidence type="ECO:0000256" key="3">
    <source>
        <dbReference type="ARBA" id="ARBA00022723"/>
    </source>
</evidence>
<dbReference type="Pfam" id="PF04551">
    <property type="entry name" value="GcpE"/>
    <property type="match status" value="1"/>
</dbReference>
<dbReference type="SUPFAM" id="SSF56014">
    <property type="entry name" value="Nitrite and sulphite reductase 4Fe-4S domain-like"/>
    <property type="match status" value="1"/>
</dbReference>